<feature type="compositionally biased region" description="Basic and acidic residues" evidence="10">
    <location>
        <begin position="590"/>
        <end position="600"/>
    </location>
</feature>
<proteinExistence type="inferred from homology"/>
<comment type="similarity">
    <text evidence="1">Belongs to the SH2B adapter family.</text>
</comment>
<reference evidence="12" key="5">
    <citation type="submission" date="2025-09" db="UniProtKB">
        <authorList>
            <consortium name="Ensembl"/>
        </authorList>
    </citation>
    <scope>IDENTIFICATION</scope>
</reference>
<dbReference type="PANTHER" id="PTHR10872">
    <property type="entry name" value="SH2B ADAPTER PROTEIN"/>
    <property type="match status" value="1"/>
</dbReference>
<dbReference type="GO" id="GO:0070100">
    <property type="term" value="P:negative regulation of chemokine-mediated signaling pathway"/>
    <property type="evidence" value="ECO:0007669"/>
    <property type="project" value="Ensembl"/>
</dbReference>
<dbReference type="InterPro" id="IPR000980">
    <property type="entry name" value="SH2"/>
</dbReference>
<feature type="region of interest" description="Disordered" evidence="10">
    <location>
        <begin position="59"/>
        <end position="83"/>
    </location>
</feature>
<dbReference type="GeneTree" id="ENSGT00950000183191"/>
<dbReference type="GO" id="GO:0043409">
    <property type="term" value="P:negative regulation of MAPK cascade"/>
    <property type="evidence" value="ECO:0007669"/>
    <property type="project" value="Ensembl"/>
</dbReference>
<dbReference type="GO" id="GO:0090331">
    <property type="term" value="P:negative regulation of platelet aggregation"/>
    <property type="evidence" value="ECO:0007669"/>
    <property type="project" value="Ensembl"/>
</dbReference>
<feature type="region of interest" description="Disordered" evidence="10">
    <location>
        <begin position="363"/>
        <end position="393"/>
    </location>
</feature>
<evidence type="ECO:0000313" key="13">
    <source>
        <dbReference type="Proteomes" id="UP000472240"/>
    </source>
</evidence>
<dbReference type="FunFam" id="2.30.29.30:FF:000299">
    <property type="entry name" value="SH2B adapter protein 3 isoform X2"/>
    <property type="match status" value="1"/>
</dbReference>
<dbReference type="Gene3D" id="2.30.29.30">
    <property type="entry name" value="Pleckstrin-homology domain (PH domain)/Phosphotyrosine-binding domain (PTB)"/>
    <property type="match status" value="1"/>
</dbReference>
<evidence type="ECO:0000259" key="11">
    <source>
        <dbReference type="PROSITE" id="PS50001"/>
    </source>
</evidence>
<dbReference type="GO" id="GO:0051898">
    <property type="term" value="P:negative regulation of phosphatidylinositol 3-kinase/protein kinase B signal transduction"/>
    <property type="evidence" value="ECO:0007669"/>
    <property type="project" value="Ensembl"/>
</dbReference>
<dbReference type="Gene3D" id="6.10.140.110">
    <property type="match status" value="1"/>
</dbReference>
<dbReference type="GO" id="GO:0038163">
    <property type="term" value="P:thrombopoietin-mediated signaling pathway"/>
    <property type="evidence" value="ECO:0007669"/>
    <property type="project" value="Ensembl"/>
</dbReference>
<dbReference type="InterPro" id="IPR035059">
    <property type="entry name" value="SH2B3_SH2"/>
</dbReference>
<evidence type="ECO:0000256" key="2">
    <source>
        <dbReference type="ARBA" id="ARBA00022553"/>
    </source>
</evidence>
<feature type="region of interest" description="Disordered" evidence="10">
    <location>
        <begin position="590"/>
        <end position="621"/>
    </location>
</feature>
<dbReference type="GO" id="GO:0036016">
    <property type="term" value="P:cellular response to interleukin-3"/>
    <property type="evidence" value="ECO:0007669"/>
    <property type="project" value="Ensembl"/>
</dbReference>
<dbReference type="GO" id="GO:0035702">
    <property type="term" value="P:monocyte homeostasis"/>
    <property type="evidence" value="ECO:0007669"/>
    <property type="project" value="Ensembl"/>
</dbReference>
<dbReference type="OMA" id="WLRSRSM"/>
<dbReference type="Ensembl" id="ENSRFET00010013991.1">
    <property type="protein sequence ID" value="ENSRFEP00010012794.1"/>
    <property type="gene ID" value="ENSRFEG00010008679.1"/>
</dbReference>
<dbReference type="GO" id="GO:0005173">
    <property type="term" value="F:stem cell factor receptor binding"/>
    <property type="evidence" value="ECO:0007669"/>
    <property type="project" value="Ensembl"/>
</dbReference>
<keyword evidence="3 9" id="KW-0727">SH2 domain</keyword>
<evidence type="ECO:0000256" key="10">
    <source>
        <dbReference type="SAM" id="MobiDB-lite"/>
    </source>
</evidence>
<dbReference type="InterPro" id="IPR011993">
    <property type="entry name" value="PH-like_dom_sf"/>
</dbReference>
<evidence type="ECO:0000313" key="12">
    <source>
        <dbReference type="Ensembl" id="ENSRFEP00010012794.1"/>
    </source>
</evidence>
<comment type="function">
    <text evidence="4">Links T-cell receptor activation signal to phospholipase C-gamma-1, GRB2 and phosphatidylinositol 3-kinase.</text>
</comment>
<dbReference type="GO" id="GO:0008285">
    <property type="term" value="P:negative regulation of cell population proliferation"/>
    <property type="evidence" value="ECO:0007669"/>
    <property type="project" value="Ensembl"/>
</dbReference>
<dbReference type="GO" id="GO:1900235">
    <property type="term" value="P:negative regulation of Kit signaling pathway"/>
    <property type="evidence" value="ECO:0007669"/>
    <property type="project" value="Ensembl"/>
</dbReference>
<feature type="compositionally biased region" description="Low complexity" evidence="10">
    <location>
        <begin position="158"/>
        <end position="168"/>
    </location>
</feature>
<feature type="compositionally biased region" description="Low complexity" evidence="10">
    <location>
        <begin position="67"/>
        <end position="83"/>
    </location>
</feature>
<feature type="domain" description="SH2" evidence="11">
    <location>
        <begin position="418"/>
        <end position="516"/>
    </location>
</feature>
<dbReference type="SUPFAM" id="SSF50729">
    <property type="entry name" value="PH domain-like"/>
    <property type="match status" value="1"/>
</dbReference>
<dbReference type="InParanoid" id="A0A671EHL3"/>
<dbReference type="GO" id="GO:0001780">
    <property type="term" value="P:neutrophil homeostasis"/>
    <property type="evidence" value="ECO:0007669"/>
    <property type="project" value="Ensembl"/>
</dbReference>
<dbReference type="Gene3D" id="3.30.505.10">
    <property type="entry name" value="SH2 domain"/>
    <property type="match status" value="1"/>
</dbReference>
<evidence type="ECO:0000256" key="3">
    <source>
        <dbReference type="ARBA" id="ARBA00022999"/>
    </source>
</evidence>
<evidence type="ECO:0000256" key="6">
    <source>
        <dbReference type="ARBA" id="ARBA00075158"/>
    </source>
</evidence>
<protein>
    <recommendedName>
        <fullName evidence="5">SH2B adapter protein 3</fullName>
    </recommendedName>
    <alternativeName>
        <fullName evidence="7">Lymphocyte adapter protein</fullName>
    </alternativeName>
    <alternativeName>
        <fullName evidence="6">Lymphocyte-specific adapter protein Lnk</fullName>
    </alternativeName>
    <alternativeName>
        <fullName evidence="8">Signal transduction protein Lnk</fullName>
    </alternativeName>
</protein>
<dbReference type="PANTHER" id="PTHR10872:SF1">
    <property type="entry name" value="SH2B ADAPTER PROTEIN 3"/>
    <property type="match status" value="1"/>
</dbReference>
<dbReference type="GO" id="GO:0035855">
    <property type="term" value="P:megakaryocyte development"/>
    <property type="evidence" value="ECO:0007669"/>
    <property type="project" value="Ensembl"/>
</dbReference>
<accession>A0A671EHL3</accession>
<keyword evidence="13" id="KW-1185">Reference proteome</keyword>
<reference evidence="12" key="4">
    <citation type="submission" date="2025-08" db="UniProtKB">
        <authorList>
            <consortium name="Ensembl"/>
        </authorList>
    </citation>
    <scope>IDENTIFICATION</scope>
</reference>
<reference evidence="12 13" key="2">
    <citation type="journal article" date="2018" name="Annu Rev Anim Biosci">
        <title>Bat Biology, Genomes, and the Bat1K Project: To Generate Chromosome-Level Genomes for All Living Bat Species.</title>
        <authorList>
            <person name="Teeling E.C."/>
            <person name="Vernes S.C."/>
            <person name="Davalos L.M."/>
            <person name="Ray D.A."/>
            <person name="Gilbert M.T.P."/>
            <person name="Myers E."/>
        </authorList>
    </citation>
    <scope>NUCLEOTIDE SEQUENCE</scope>
</reference>
<keyword evidence="2" id="KW-0597">Phosphoprotein</keyword>
<dbReference type="Pfam" id="PF00017">
    <property type="entry name" value="SH2"/>
    <property type="match status" value="1"/>
</dbReference>
<dbReference type="GO" id="GO:0035556">
    <property type="term" value="P:intracellular signal transduction"/>
    <property type="evidence" value="ECO:0007669"/>
    <property type="project" value="Ensembl"/>
</dbReference>
<dbReference type="GO" id="GO:0005886">
    <property type="term" value="C:plasma membrane"/>
    <property type="evidence" value="ECO:0007669"/>
    <property type="project" value="TreeGrafter"/>
</dbReference>
<dbReference type="FunFam" id="3.30.505.10:FF:000008">
    <property type="entry name" value="SH2B adapter protein 1 isoform 2"/>
    <property type="match status" value="1"/>
</dbReference>
<name>A0A671EHL3_RHIFE</name>
<dbReference type="InterPro" id="IPR030523">
    <property type="entry name" value="SH2B"/>
</dbReference>
<dbReference type="PROSITE" id="PS50001">
    <property type="entry name" value="SH2"/>
    <property type="match status" value="1"/>
</dbReference>
<reference evidence="12 13" key="1">
    <citation type="journal article" date="2015" name="Annu Rev Anim Biosci">
        <title>The Genome 10K Project: a way forward.</title>
        <authorList>
            <person name="Koepfli K.P."/>
            <person name="Paten B."/>
            <person name="O'Brien S.J."/>
            <person name="Koepfli K.P."/>
            <person name="Paten B."/>
            <person name="Antunes A."/>
            <person name="Belov K."/>
            <person name="Bustamante C."/>
            <person name="Castoe T.A."/>
            <person name="Clawson H."/>
            <person name="Crawford A.J."/>
            <person name="Diekhans M."/>
            <person name="Distel D."/>
            <person name="Durbin R."/>
            <person name="Earl D."/>
            <person name="Fujita M.K."/>
            <person name="Gamble T."/>
            <person name="Georges A."/>
            <person name="Gemmell N."/>
            <person name="Gilbert M.T."/>
            <person name="Graves J.M."/>
            <person name="Green R.E."/>
            <person name="Hickey G."/>
            <person name="Jarvis E.D."/>
            <person name="Johnson W."/>
            <person name="Komissarov A."/>
            <person name="Korf I."/>
            <person name="Kuhn R."/>
            <person name="Larkin D.M."/>
            <person name="Lewin H."/>
            <person name="Lopez J.V."/>
            <person name="Ma J."/>
            <person name="Marques-Bonet T."/>
            <person name="Miller W."/>
            <person name="Murphy R."/>
            <person name="Pevzner P."/>
            <person name="Shapiro B."/>
            <person name="Steiner C."/>
            <person name="Tamazian G."/>
            <person name="Venkatesh B."/>
            <person name="Wang J."/>
            <person name="Wayne R."/>
            <person name="Wiley E."/>
            <person name="Yang H."/>
            <person name="Zhang G."/>
            <person name="Haussler D."/>
            <person name="Ryder O."/>
            <person name="O'Brien S.J."/>
        </authorList>
    </citation>
    <scope>NUCLEOTIDE SEQUENCE</scope>
</reference>
<dbReference type="SMART" id="SM00233">
    <property type="entry name" value="PH"/>
    <property type="match status" value="1"/>
</dbReference>
<reference evidence="13" key="3">
    <citation type="submission" date="2018-12" db="EMBL/GenBank/DDBJ databases">
        <title>G10K-VGP greater horseshoe bat female genome, primary haplotype.</title>
        <authorList>
            <person name="Teeling E."/>
            <person name="Myers G."/>
            <person name="Vernes S."/>
            <person name="Pippel M."/>
            <person name="Winkler S."/>
            <person name="Fedrigo O."/>
            <person name="Rhie A."/>
            <person name="Koren S."/>
            <person name="Phillippy A."/>
            <person name="Lewin H."/>
            <person name="Damas J."/>
            <person name="Howe K."/>
            <person name="Mountcastle J."/>
            <person name="Jarvis E.D."/>
        </authorList>
    </citation>
    <scope>NUCLEOTIDE SEQUENCE [LARGE SCALE GENOMIC DNA]</scope>
</reference>
<dbReference type="CDD" id="cd10412">
    <property type="entry name" value="SH2_SH2B3"/>
    <property type="match status" value="1"/>
</dbReference>
<dbReference type="Proteomes" id="UP000472240">
    <property type="component" value="Chromosome 25"/>
</dbReference>
<dbReference type="InterPro" id="IPR036860">
    <property type="entry name" value="SH2_dom_sf"/>
</dbReference>
<evidence type="ECO:0000256" key="1">
    <source>
        <dbReference type="ARBA" id="ARBA00010220"/>
    </source>
</evidence>
<dbReference type="AlphaFoldDB" id="A0A671EHL3"/>
<sequence>MSCTSGWAALSPAQSGSGLGLQLGLSRFFQAEHGWQPSVDFFVIPARWLQPGHSTSVSAMNGPALQSSSASPAPSSATAAPSPRGWSEFCELHAVATARELARQYWLFVREHPQHAPLRAELVSLQFTDLFQLYFCREVRQGRAPGPPARDYREAGRGPPAKAEASPAEPGPAAPALPKARSSEELAPPRPPASCTFQHLRHSLRHIIRRRSAGELPAAGAAGEARAKPGLARKLLPRSLAREPLPEALKEAALRYSLADEASMDSGARWQRGRLALRRARGPDGGADRVLELFDPPKSSKPKLQAACSSIQEVRRCTRLEMPDNLYTFVLKVKDRTDIIFEVGDEQQLNSWMAELQECTGQGLESTDPELHVPPALEPPMASSPRGSTDSLNQGASLGGLLDPACQKTDHFLSCYPWFHGPISRVKAAQLVQLQGPDAHGVFLVRQSETRRGEYVLTFNFQGIAKHLRLSLTERGQCRVQHLHFPSVVDMLHHFQRSPIPLECGAACDVRLSSYVVVVSQPPGSSNTVLFPFSLSRWDSELGLPHLSSSGCPRGLGPEALPGRSSPPEQIFHLVPSPEELANSLRHLEPEPATRARDSDYEMDSSSRSHLRAVDNQYTPL</sequence>
<dbReference type="InterPro" id="IPR015012">
    <property type="entry name" value="Phe_ZIP"/>
</dbReference>
<evidence type="ECO:0000256" key="4">
    <source>
        <dbReference type="ARBA" id="ARBA00059956"/>
    </source>
</evidence>
<dbReference type="InterPro" id="IPR036290">
    <property type="entry name" value="Phe_ZIP_sf"/>
</dbReference>
<dbReference type="GO" id="GO:0035162">
    <property type="term" value="P:embryonic hemopoiesis"/>
    <property type="evidence" value="ECO:0007669"/>
    <property type="project" value="Ensembl"/>
</dbReference>
<dbReference type="InterPro" id="IPR001849">
    <property type="entry name" value="PH_domain"/>
</dbReference>
<dbReference type="FunCoup" id="A0A671EHL3">
    <property type="interactions" value="458"/>
</dbReference>
<dbReference type="SMART" id="SM00252">
    <property type="entry name" value="SH2"/>
    <property type="match status" value="1"/>
</dbReference>
<evidence type="ECO:0000256" key="5">
    <source>
        <dbReference type="ARBA" id="ARBA00073704"/>
    </source>
</evidence>
<dbReference type="PRINTS" id="PR00401">
    <property type="entry name" value="SH2DOMAIN"/>
</dbReference>
<feature type="region of interest" description="Disordered" evidence="10">
    <location>
        <begin position="144"/>
        <end position="196"/>
    </location>
</feature>
<dbReference type="GO" id="GO:0048821">
    <property type="term" value="P:erythrocyte development"/>
    <property type="evidence" value="ECO:0007669"/>
    <property type="project" value="Ensembl"/>
</dbReference>
<gene>
    <name evidence="12" type="primary">SH2B3</name>
</gene>
<dbReference type="CDD" id="cd01231">
    <property type="entry name" value="PH_SH2B_family"/>
    <property type="match status" value="1"/>
</dbReference>
<dbReference type="SUPFAM" id="SSF55550">
    <property type="entry name" value="SH2 domain"/>
    <property type="match status" value="1"/>
</dbReference>
<dbReference type="GO" id="GO:0046426">
    <property type="term" value="P:negative regulation of receptor signaling pathway via JAK-STAT"/>
    <property type="evidence" value="ECO:0007669"/>
    <property type="project" value="Ensembl"/>
</dbReference>
<evidence type="ECO:0000256" key="8">
    <source>
        <dbReference type="ARBA" id="ARBA00080880"/>
    </source>
</evidence>
<evidence type="ECO:0000256" key="7">
    <source>
        <dbReference type="ARBA" id="ARBA00077339"/>
    </source>
</evidence>
<dbReference type="GO" id="GO:0005068">
    <property type="term" value="F:transmembrane receptor protein tyrosine kinase adaptor activity"/>
    <property type="evidence" value="ECO:0007669"/>
    <property type="project" value="TreeGrafter"/>
</dbReference>
<dbReference type="Pfam" id="PF00169">
    <property type="entry name" value="PH"/>
    <property type="match status" value="1"/>
</dbReference>
<dbReference type="GO" id="GO:0060218">
    <property type="term" value="P:hematopoietic stem cell differentiation"/>
    <property type="evidence" value="ECO:0007669"/>
    <property type="project" value="Ensembl"/>
</dbReference>
<evidence type="ECO:0000256" key="9">
    <source>
        <dbReference type="PROSITE-ProRule" id="PRU00191"/>
    </source>
</evidence>
<organism evidence="12 13">
    <name type="scientific">Rhinolophus ferrumequinum</name>
    <name type="common">Greater horseshoe bat</name>
    <dbReference type="NCBI Taxonomy" id="59479"/>
    <lineage>
        <taxon>Eukaryota</taxon>
        <taxon>Metazoa</taxon>
        <taxon>Chordata</taxon>
        <taxon>Craniata</taxon>
        <taxon>Vertebrata</taxon>
        <taxon>Euteleostomi</taxon>
        <taxon>Mammalia</taxon>
        <taxon>Eutheria</taxon>
        <taxon>Laurasiatheria</taxon>
        <taxon>Chiroptera</taxon>
        <taxon>Yinpterochiroptera</taxon>
        <taxon>Rhinolophoidea</taxon>
        <taxon>Rhinolophidae</taxon>
        <taxon>Rhinolophinae</taxon>
        <taxon>Rhinolophus</taxon>
    </lineage>
</organism>
<dbReference type="SUPFAM" id="SSF109805">
    <property type="entry name" value="Phenylalanine zipper"/>
    <property type="match status" value="1"/>
</dbReference>
<dbReference type="Pfam" id="PF08916">
    <property type="entry name" value="Phe_ZIP"/>
    <property type="match status" value="1"/>
</dbReference>